<dbReference type="InterPro" id="IPR014710">
    <property type="entry name" value="RmlC-like_jellyroll"/>
</dbReference>
<name>A0A1W6N3M9_9PROT</name>
<keyword evidence="3" id="KW-1185">Reference proteome</keyword>
<dbReference type="Proteomes" id="UP000237351">
    <property type="component" value="Chromosome"/>
</dbReference>
<dbReference type="RefSeq" id="WP_085783899.1">
    <property type="nucleotide sequence ID" value="NZ_CP008743.1"/>
</dbReference>
<dbReference type="InterPro" id="IPR011051">
    <property type="entry name" value="RmlC_Cupin_sf"/>
</dbReference>
<protein>
    <recommendedName>
        <fullName evidence="1">Cupin type-2 domain-containing protein</fullName>
    </recommendedName>
</protein>
<dbReference type="KEGG" id="naf:GQ61_03185"/>
<dbReference type="InterPro" id="IPR013096">
    <property type="entry name" value="Cupin_2"/>
</dbReference>
<feature type="domain" description="Cupin type-2" evidence="1">
    <location>
        <begin position="205"/>
        <end position="264"/>
    </location>
</feature>
<organism evidence="2 3">
    <name type="scientific">Candidatus Nucleicultrix amoebiphila FS5</name>
    <dbReference type="NCBI Taxonomy" id="1414854"/>
    <lineage>
        <taxon>Bacteria</taxon>
        <taxon>Pseudomonadati</taxon>
        <taxon>Pseudomonadota</taxon>
        <taxon>Alphaproteobacteria</taxon>
        <taxon>Holosporales</taxon>
        <taxon>Candidatus Nucleicultricaceae</taxon>
        <taxon>Candidatus Nucleicultrix</taxon>
    </lineage>
</organism>
<dbReference type="SUPFAM" id="SSF51182">
    <property type="entry name" value="RmlC-like cupins"/>
    <property type="match status" value="1"/>
</dbReference>
<dbReference type="Pfam" id="PF07883">
    <property type="entry name" value="Cupin_2"/>
    <property type="match status" value="2"/>
</dbReference>
<dbReference type="OrthoDB" id="9798709at2"/>
<evidence type="ECO:0000313" key="2">
    <source>
        <dbReference type="EMBL" id="ARN84490.1"/>
    </source>
</evidence>
<proteinExistence type="predicted"/>
<accession>A0A1W6N3M9</accession>
<evidence type="ECO:0000259" key="1">
    <source>
        <dbReference type="Pfam" id="PF07883"/>
    </source>
</evidence>
<dbReference type="STRING" id="1414854.GQ61_03185"/>
<evidence type="ECO:0000313" key="3">
    <source>
        <dbReference type="Proteomes" id="UP000237351"/>
    </source>
</evidence>
<dbReference type="PANTHER" id="PTHR36440">
    <property type="entry name" value="PUTATIVE (AFU_ORTHOLOGUE AFUA_8G07350)-RELATED"/>
    <property type="match status" value="1"/>
</dbReference>
<dbReference type="Gene3D" id="2.60.120.10">
    <property type="entry name" value="Jelly Rolls"/>
    <property type="match status" value="2"/>
</dbReference>
<dbReference type="AlphaFoldDB" id="A0A1W6N3M9"/>
<dbReference type="EMBL" id="CP008743">
    <property type="protein sequence ID" value="ARN84490.1"/>
    <property type="molecule type" value="Genomic_DNA"/>
</dbReference>
<dbReference type="PANTHER" id="PTHR36440:SF1">
    <property type="entry name" value="PUTATIVE (AFU_ORTHOLOGUE AFUA_8G07350)-RELATED"/>
    <property type="match status" value="1"/>
</dbReference>
<feature type="domain" description="Cupin type-2" evidence="1">
    <location>
        <begin position="53"/>
        <end position="109"/>
    </location>
</feature>
<sequence length="277" mass="31597">MNNRKAAYFDARHLSQACNIETINTNLTIYELISPEAQQHWKIELFDICENVSSHYHKLQTQIIIVLEGRVKFFGENMAVILGPGQFISIPPQKVHAIHPQEHVRFLVINIPGFNHPDDVFHEYYSYTKAESAAFVVADWDKKTIVDQQTQIAPQLIETLKTLPEIPQEYYIFRIDESGYTVFTLASDPSMDCKWSIAILDIVDAPKHFHKTGTEYFLVLNGELSIESDGVLYLLQAGQSIHLGANVVHHLQSTHSSPVRVLCINYPAFDPKDFYPV</sequence>
<gene>
    <name evidence="2" type="ORF">GQ61_03185</name>
</gene>
<dbReference type="InterPro" id="IPR053146">
    <property type="entry name" value="QDO-like"/>
</dbReference>
<reference evidence="2 3" key="1">
    <citation type="submission" date="2014-06" db="EMBL/GenBank/DDBJ databases">
        <title>The genome of the endonuclear symbiont Nucleicultrix amoebiphila.</title>
        <authorList>
            <person name="Schulz F."/>
            <person name="Horn M."/>
        </authorList>
    </citation>
    <scope>NUCLEOTIDE SEQUENCE [LARGE SCALE GENOMIC DNA]</scope>
    <source>
        <strain evidence="2 3">FS5</strain>
    </source>
</reference>